<reference evidence="1" key="1">
    <citation type="journal article" date="2023" name="Front. Mar. Sci.">
        <title>A new Merluccius polli reference genome to investigate the effects of global change in West African waters.</title>
        <authorList>
            <person name="Mateo J.L."/>
            <person name="Blanco-Fernandez C."/>
            <person name="Garcia-Vazquez E."/>
            <person name="Machado-Schiaffino G."/>
        </authorList>
    </citation>
    <scope>NUCLEOTIDE SEQUENCE</scope>
    <source>
        <strain evidence="1">C29</strain>
        <tissue evidence="1">Fin</tissue>
    </source>
</reference>
<accession>A0AA47N3W5</accession>
<evidence type="ECO:0000313" key="2">
    <source>
        <dbReference type="Proteomes" id="UP001174136"/>
    </source>
</evidence>
<organism evidence="1 2">
    <name type="scientific">Merluccius polli</name>
    <name type="common">Benguela hake</name>
    <name type="synonym">Merluccius cadenati</name>
    <dbReference type="NCBI Taxonomy" id="89951"/>
    <lineage>
        <taxon>Eukaryota</taxon>
        <taxon>Metazoa</taxon>
        <taxon>Chordata</taxon>
        <taxon>Craniata</taxon>
        <taxon>Vertebrata</taxon>
        <taxon>Euteleostomi</taxon>
        <taxon>Actinopterygii</taxon>
        <taxon>Neopterygii</taxon>
        <taxon>Teleostei</taxon>
        <taxon>Neoteleostei</taxon>
        <taxon>Acanthomorphata</taxon>
        <taxon>Zeiogadaria</taxon>
        <taxon>Gadariae</taxon>
        <taxon>Gadiformes</taxon>
        <taxon>Gadoidei</taxon>
        <taxon>Merlucciidae</taxon>
        <taxon>Merluccius</taxon>
    </lineage>
</organism>
<comment type="caution">
    <text evidence="1">The sequence shown here is derived from an EMBL/GenBank/DDBJ whole genome shotgun (WGS) entry which is preliminary data.</text>
</comment>
<proteinExistence type="predicted"/>
<gene>
    <name evidence="1" type="ORF">N1851_007638</name>
</gene>
<sequence length="117" mass="13561">MVEVIMELITTTHWGRGFALLFHYHNLTETGGGQTDLRPPFWTAGHPPGRWERRRLLRRDAGRHPLHDLQVWLQPHGRRLALMFLSGHLRFGTWLQILAAPNPEGNETQRGMKPRGE</sequence>
<protein>
    <submittedName>
        <fullName evidence="1">Uncharacterized protein</fullName>
    </submittedName>
</protein>
<dbReference type="AlphaFoldDB" id="A0AA47N3W5"/>
<name>A0AA47N3W5_MERPO</name>
<keyword evidence="2" id="KW-1185">Reference proteome</keyword>
<evidence type="ECO:0000313" key="1">
    <source>
        <dbReference type="EMBL" id="KAK0151224.1"/>
    </source>
</evidence>
<dbReference type="Proteomes" id="UP001174136">
    <property type="component" value="Unassembled WGS sequence"/>
</dbReference>
<dbReference type="EMBL" id="JAOPHQ010001382">
    <property type="protein sequence ID" value="KAK0151224.1"/>
    <property type="molecule type" value="Genomic_DNA"/>
</dbReference>